<name>A0AAE2CM34_9LAMI</name>
<proteinExistence type="predicted"/>
<dbReference type="InterPro" id="IPR021109">
    <property type="entry name" value="Peptidase_aspartic_dom_sf"/>
</dbReference>
<gene>
    <name evidence="1" type="ORF">Salat_1462200</name>
</gene>
<dbReference type="Gene3D" id="2.40.70.10">
    <property type="entry name" value="Acid Proteases"/>
    <property type="match status" value="1"/>
</dbReference>
<reference evidence="1" key="2">
    <citation type="journal article" date="2024" name="Plant">
        <title>Genomic evolution and insights into agronomic trait innovations of Sesamum species.</title>
        <authorList>
            <person name="Miao H."/>
            <person name="Wang L."/>
            <person name="Qu L."/>
            <person name="Liu H."/>
            <person name="Sun Y."/>
            <person name="Le M."/>
            <person name="Wang Q."/>
            <person name="Wei S."/>
            <person name="Zheng Y."/>
            <person name="Lin W."/>
            <person name="Duan Y."/>
            <person name="Cao H."/>
            <person name="Xiong S."/>
            <person name="Wang X."/>
            <person name="Wei L."/>
            <person name="Li C."/>
            <person name="Ma Q."/>
            <person name="Ju M."/>
            <person name="Zhao R."/>
            <person name="Li G."/>
            <person name="Mu C."/>
            <person name="Tian Q."/>
            <person name="Mei H."/>
            <person name="Zhang T."/>
            <person name="Gao T."/>
            <person name="Zhang H."/>
        </authorList>
    </citation>
    <scope>NUCLEOTIDE SEQUENCE</scope>
    <source>
        <strain evidence="1">3651</strain>
    </source>
</reference>
<dbReference type="Pfam" id="PF08284">
    <property type="entry name" value="RVP_2"/>
    <property type="match status" value="1"/>
</dbReference>
<comment type="caution">
    <text evidence="1">The sequence shown here is derived from an EMBL/GenBank/DDBJ whole genome shotgun (WGS) entry which is preliminary data.</text>
</comment>
<accession>A0AAE2CM34</accession>
<organism evidence="1 2">
    <name type="scientific">Sesamum alatum</name>
    <dbReference type="NCBI Taxonomy" id="300844"/>
    <lineage>
        <taxon>Eukaryota</taxon>
        <taxon>Viridiplantae</taxon>
        <taxon>Streptophyta</taxon>
        <taxon>Embryophyta</taxon>
        <taxon>Tracheophyta</taxon>
        <taxon>Spermatophyta</taxon>
        <taxon>Magnoliopsida</taxon>
        <taxon>eudicotyledons</taxon>
        <taxon>Gunneridae</taxon>
        <taxon>Pentapetalae</taxon>
        <taxon>asterids</taxon>
        <taxon>lamiids</taxon>
        <taxon>Lamiales</taxon>
        <taxon>Pedaliaceae</taxon>
        <taxon>Sesamum</taxon>
    </lineage>
</organism>
<dbReference type="AlphaFoldDB" id="A0AAE2CM34"/>
<dbReference type="Proteomes" id="UP001293254">
    <property type="component" value="Unassembled WGS sequence"/>
</dbReference>
<evidence type="ECO:0000313" key="1">
    <source>
        <dbReference type="EMBL" id="KAK4426934.1"/>
    </source>
</evidence>
<protein>
    <submittedName>
        <fullName evidence="1">Uncharacterized protein</fullName>
    </submittedName>
</protein>
<dbReference type="EMBL" id="JACGWO010000005">
    <property type="protein sequence ID" value="KAK4426934.1"/>
    <property type="molecule type" value="Genomic_DNA"/>
</dbReference>
<reference evidence="1" key="1">
    <citation type="submission" date="2020-06" db="EMBL/GenBank/DDBJ databases">
        <authorList>
            <person name="Li T."/>
            <person name="Hu X."/>
            <person name="Zhang T."/>
            <person name="Song X."/>
            <person name="Zhang H."/>
            <person name="Dai N."/>
            <person name="Sheng W."/>
            <person name="Hou X."/>
            <person name="Wei L."/>
        </authorList>
    </citation>
    <scope>NUCLEOTIDE SEQUENCE</scope>
    <source>
        <strain evidence="1">3651</strain>
        <tissue evidence="1">Leaf</tissue>
    </source>
</reference>
<keyword evidence="2" id="KW-1185">Reference proteome</keyword>
<dbReference type="CDD" id="cd00303">
    <property type="entry name" value="retropepsin_like"/>
    <property type="match status" value="1"/>
</dbReference>
<sequence length="168" mass="18214">MRRWMNKQTKKVRLSILGWGNADAGCSVSTVSTCEKTCSKALMMVTGVLDGKETNALAGTRATHNFVSDRIVQELGLDVKPCDSQVKAVISKAVPISEVANMELGVGPWEGQCDLLAVGLDDFNVILGNDFFIYAKVTILPWLNGIFISSGSHPTFVRGKYSKGDTRT</sequence>
<evidence type="ECO:0000313" key="2">
    <source>
        <dbReference type="Proteomes" id="UP001293254"/>
    </source>
</evidence>